<keyword evidence="10" id="KW-0169">Cobalamin biosynthesis</keyword>
<evidence type="ECO:0000256" key="11">
    <source>
        <dbReference type="ARBA" id="ARBA00022679"/>
    </source>
</evidence>
<evidence type="ECO:0000256" key="9">
    <source>
        <dbReference type="ARBA" id="ARBA00012523"/>
    </source>
</evidence>
<evidence type="ECO:0000256" key="14">
    <source>
        <dbReference type="ARBA" id="ARBA00022840"/>
    </source>
</evidence>
<comment type="caution">
    <text evidence="18">The sequence shown here is derived from an EMBL/GenBank/DDBJ whole genome shotgun (WGS) entry which is preliminary data.</text>
</comment>
<evidence type="ECO:0000256" key="16">
    <source>
        <dbReference type="ARBA" id="ARBA00029570"/>
    </source>
</evidence>
<dbReference type="PANTHER" id="PTHR34848">
    <property type="match status" value="1"/>
</dbReference>
<dbReference type="Pfam" id="PF02283">
    <property type="entry name" value="CobU"/>
    <property type="match status" value="1"/>
</dbReference>
<comment type="similarity">
    <text evidence="7">Belongs to the CobU/CobP family.</text>
</comment>
<keyword evidence="14" id="KW-0067">ATP-binding</keyword>
<evidence type="ECO:0000256" key="4">
    <source>
        <dbReference type="ARBA" id="ARBA00003889"/>
    </source>
</evidence>
<comment type="catalytic activity">
    <reaction evidence="3">
        <text>adenosylcob(III)inamide + GTP = adenosylcob(III)inamide phosphate + GDP + H(+)</text>
        <dbReference type="Rhea" id="RHEA:15765"/>
        <dbReference type="ChEBI" id="CHEBI:2480"/>
        <dbReference type="ChEBI" id="CHEBI:15378"/>
        <dbReference type="ChEBI" id="CHEBI:37565"/>
        <dbReference type="ChEBI" id="CHEBI:58189"/>
        <dbReference type="ChEBI" id="CHEBI:58502"/>
        <dbReference type="EC" id="2.7.1.156"/>
    </reaction>
</comment>
<organism evidence="18">
    <name type="scientific">marine sediment metagenome</name>
    <dbReference type="NCBI Taxonomy" id="412755"/>
    <lineage>
        <taxon>unclassified sequences</taxon>
        <taxon>metagenomes</taxon>
        <taxon>ecological metagenomes</taxon>
    </lineage>
</organism>
<evidence type="ECO:0000256" key="1">
    <source>
        <dbReference type="ARBA" id="ARBA00000312"/>
    </source>
</evidence>
<dbReference type="GO" id="GO:0005524">
    <property type="term" value="F:ATP binding"/>
    <property type="evidence" value="ECO:0007669"/>
    <property type="project" value="UniProtKB-KW"/>
</dbReference>
<dbReference type="GO" id="GO:0043752">
    <property type="term" value="F:adenosylcobinamide kinase activity"/>
    <property type="evidence" value="ECO:0007669"/>
    <property type="project" value="UniProtKB-EC"/>
</dbReference>
<evidence type="ECO:0000256" key="13">
    <source>
        <dbReference type="ARBA" id="ARBA00022777"/>
    </source>
</evidence>
<keyword evidence="15" id="KW-0342">GTP-binding</keyword>
<sequence length="80" mass="8928">MVIIDCITLLVNNLFSQYSDQTDQPIDASLIEPKLVAEINELIDCMNRTNASFIMVTNEVGTGLVPDNQLGRLYRDLLGK</sequence>
<evidence type="ECO:0000256" key="17">
    <source>
        <dbReference type="ARBA" id="ARBA00030571"/>
    </source>
</evidence>
<dbReference type="InterPro" id="IPR027417">
    <property type="entry name" value="P-loop_NTPase"/>
</dbReference>
<evidence type="ECO:0000256" key="8">
    <source>
        <dbReference type="ARBA" id="ARBA00012016"/>
    </source>
</evidence>
<proteinExistence type="inferred from homology"/>
<evidence type="ECO:0000256" key="12">
    <source>
        <dbReference type="ARBA" id="ARBA00022741"/>
    </source>
</evidence>
<dbReference type="GO" id="GO:0005525">
    <property type="term" value="F:GTP binding"/>
    <property type="evidence" value="ECO:0007669"/>
    <property type="project" value="UniProtKB-KW"/>
</dbReference>
<comment type="pathway">
    <text evidence="5">Cofactor biosynthesis; adenosylcobalamin biosynthesis; adenosylcobalamin from cob(II)yrinate a,c-diamide: step 6/7.</text>
</comment>
<dbReference type="SUPFAM" id="SSF52540">
    <property type="entry name" value="P-loop containing nucleoside triphosphate hydrolases"/>
    <property type="match status" value="1"/>
</dbReference>
<feature type="non-terminal residue" evidence="18">
    <location>
        <position position="80"/>
    </location>
</feature>
<name>X1P827_9ZZZZ</name>
<dbReference type="EC" id="2.7.1.156" evidence="8"/>
<comment type="pathway">
    <text evidence="6">Cofactor biosynthesis; adenosylcobalamin biosynthesis; adenosylcobalamin from cob(II)yrinate a,c-diamide: step 5/7.</text>
</comment>
<evidence type="ECO:0000256" key="15">
    <source>
        <dbReference type="ARBA" id="ARBA00023134"/>
    </source>
</evidence>
<protein>
    <recommendedName>
        <fullName evidence="16">Adenosylcobinamide kinase</fullName>
        <ecNumber evidence="8">2.7.1.156</ecNumber>
        <ecNumber evidence="9">2.7.7.62</ecNumber>
    </recommendedName>
    <alternativeName>
        <fullName evidence="17">Adenosylcobinamide-phosphate guanylyltransferase</fullName>
    </alternativeName>
</protein>
<evidence type="ECO:0000256" key="7">
    <source>
        <dbReference type="ARBA" id="ARBA00007490"/>
    </source>
</evidence>
<evidence type="ECO:0000256" key="10">
    <source>
        <dbReference type="ARBA" id="ARBA00022573"/>
    </source>
</evidence>
<dbReference type="PANTHER" id="PTHR34848:SF1">
    <property type="entry name" value="BIFUNCTIONAL ADENOSYLCOBALAMIN BIOSYNTHESIS PROTEIN COBU"/>
    <property type="match status" value="1"/>
</dbReference>
<dbReference type="Gene3D" id="3.40.50.300">
    <property type="entry name" value="P-loop containing nucleotide triphosphate hydrolases"/>
    <property type="match status" value="1"/>
</dbReference>
<dbReference type="GO" id="GO:0009236">
    <property type="term" value="P:cobalamin biosynthetic process"/>
    <property type="evidence" value="ECO:0007669"/>
    <property type="project" value="UniProtKB-KW"/>
</dbReference>
<keyword evidence="13" id="KW-0418">Kinase</keyword>
<evidence type="ECO:0000256" key="6">
    <source>
        <dbReference type="ARBA" id="ARBA00005159"/>
    </source>
</evidence>
<dbReference type="GO" id="GO:0008820">
    <property type="term" value="F:cobinamide phosphate guanylyltransferase activity"/>
    <property type="evidence" value="ECO:0007669"/>
    <property type="project" value="UniProtKB-EC"/>
</dbReference>
<dbReference type="AlphaFoldDB" id="X1P827"/>
<dbReference type="EMBL" id="BARV01033604">
    <property type="protein sequence ID" value="GAI51993.1"/>
    <property type="molecule type" value="Genomic_DNA"/>
</dbReference>
<gene>
    <name evidence="18" type="ORF">S06H3_52792</name>
</gene>
<evidence type="ECO:0000256" key="5">
    <source>
        <dbReference type="ARBA" id="ARBA00004692"/>
    </source>
</evidence>
<comment type="catalytic activity">
    <reaction evidence="1">
        <text>adenosylcob(III)inamide + ATP = adenosylcob(III)inamide phosphate + ADP + H(+)</text>
        <dbReference type="Rhea" id="RHEA:15769"/>
        <dbReference type="ChEBI" id="CHEBI:2480"/>
        <dbReference type="ChEBI" id="CHEBI:15378"/>
        <dbReference type="ChEBI" id="CHEBI:30616"/>
        <dbReference type="ChEBI" id="CHEBI:58502"/>
        <dbReference type="ChEBI" id="CHEBI:456216"/>
        <dbReference type="EC" id="2.7.1.156"/>
    </reaction>
</comment>
<evidence type="ECO:0000256" key="2">
    <source>
        <dbReference type="ARBA" id="ARBA00000711"/>
    </source>
</evidence>
<accession>X1P827</accession>
<reference evidence="18" key="1">
    <citation type="journal article" date="2014" name="Front. Microbiol.">
        <title>High frequency of phylogenetically diverse reductive dehalogenase-homologous genes in deep subseafloor sedimentary metagenomes.</title>
        <authorList>
            <person name="Kawai M."/>
            <person name="Futagami T."/>
            <person name="Toyoda A."/>
            <person name="Takaki Y."/>
            <person name="Nishi S."/>
            <person name="Hori S."/>
            <person name="Arai W."/>
            <person name="Tsubouchi T."/>
            <person name="Morono Y."/>
            <person name="Uchiyama I."/>
            <person name="Ito T."/>
            <person name="Fujiyama A."/>
            <person name="Inagaki F."/>
            <person name="Takami H."/>
        </authorList>
    </citation>
    <scope>NUCLEOTIDE SEQUENCE</scope>
    <source>
        <strain evidence="18">Expedition CK06-06</strain>
    </source>
</reference>
<keyword evidence="12" id="KW-0547">Nucleotide-binding</keyword>
<comment type="function">
    <text evidence="4">Catalyzes ATP-dependent phosphorylation of adenosylcobinamide and addition of GMP to adenosylcobinamide phosphate.</text>
</comment>
<dbReference type="EC" id="2.7.7.62" evidence="9"/>
<keyword evidence="11" id="KW-0808">Transferase</keyword>
<comment type="catalytic activity">
    <reaction evidence="2">
        <text>adenosylcob(III)inamide phosphate + GTP + H(+) = adenosylcob(III)inamide-GDP + diphosphate</text>
        <dbReference type="Rhea" id="RHEA:22712"/>
        <dbReference type="ChEBI" id="CHEBI:15378"/>
        <dbReference type="ChEBI" id="CHEBI:33019"/>
        <dbReference type="ChEBI" id="CHEBI:37565"/>
        <dbReference type="ChEBI" id="CHEBI:58502"/>
        <dbReference type="ChEBI" id="CHEBI:60487"/>
        <dbReference type="EC" id="2.7.7.62"/>
    </reaction>
</comment>
<evidence type="ECO:0000313" key="18">
    <source>
        <dbReference type="EMBL" id="GAI51993.1"/>
    </source>
</evidence>
<dbReference type="InterPro" id="IPR003203">
    <property type="entry name" value="CobU/CobP"/>
</dbReference>
<evidence type="ECO:0000256" key="3">
    <source>
        <dbReference type="ARBA" id="ARBA00001522"/>
    </source>
</evidence>